<proteinExistence type="predicted"/>
<dbReference type="InterPro" id="IPR002509">
    <property type="entry name" value="NODB_dom"/>
</dbReference>
<comment type="caution">
    <text evidence="4">The sequence shown here is derived from an EMBL/GenBank/DDBJ whole genome shotgun (WGS) entry which is preliminary data.</text>
</comment>
<sequence length="316" mass="35129">MADRLSILIYHRVLPEPDPLQPGLPDAQQFARHMRALARWFNVLPLEQAVTKLREGTLPPRAAAITFDDGYADNCDIALPILNRLGLTATFFIATGFLDGGRMWNDSVVEAIRQWPHQTLDRPALGLHRLPLVSVHDKRSAIQAVISSIKHECPDERLQVADSLAEESGLGAGSTLMMTSDWVAKLYAAGMGVGAHTHTHPILRSLALEAARADIEKNRETLEEIIQAPVRLFAYPNGKPAEDYTYEHARLVRSMGFTAAVSTAWGTAEKADDPYQLPRFTPWDAPTWRWLLRLGGMRWSSRRSQALNGDQVAEAP</sequence>
<dbReference type="GO" id="GO:0005975">
    <property type="term" value="P:carbohydrate metabolic process"/>
    <property type="evidence" value="ECO:0007669"/>
    <property type="project" value="InterPro"/>
</dbReference>
<dbReference type="InterPro" id="IPR051398">
    <property type="entry name" value="Polysacch_Deacetylase"/>
</dbReference>
<gene>
    <name evidence="4" type="ORF">FKY71_07595</name>
</gene>
<evidence type="ECO:0000313" key="4">
    <source>
        <dbReference type="EMBL" id="TQE99632.1"/>
    </source>
</evidence>
<dbReference type="PROSITE" id="PS51677">
    <property type="entry name" value="NODB"/>
    <property type="match status" value="1"/>
</dbReference>
<evidence type="ECO:0000256" key="1">
    <source>
        <dbReference type="ARBA" id="ARBA00004613"/>
    </source>
</evidence>
<dbReference type="Gene3D" id="3.20.20.370">
    <property type="entry name" value="Glycoside hydrolase/deacetylase"/>
    <property type="match status" value="1"/>
</dbReference>
<dbReference type="Proteomes" id="UP000315400">
    <property type="component" value="Unassembled WGS sequence"/>
</dbReference>
<organism evidence="4 5">
    <name type="scientific">Spiribacter salinus</name>
    <dbReference type="NCBI Taxonomy" id="1335746"/>
    <lineage>
        <taxon>Bacteria</taxon>
        <taxon>Pseudomonadati</taxon>
        <taxon>Pseudomonadota</taxon>
        <taxon>Gammaproteobacteria</taxon>
        <taxon>Chromatiales</taxon>
        <taxon>Ectothiorhodospiraceae</taxon>
        <taxon>Spiribacter</taxon>
    </lineage>
</organism>
<name>A0A540VSA6_9GAMM</name>
<dbReference type="Pfam" id="PF01522">
    <property type="entry name" value="Polysacc_deac_1"/>
    <property type="match status" value="2"/>
</dbReference>
<dbReference type="GO" id="GO:0005576">
    <property type="term" value="C:extracellular region"/>
    <property type="evidence" value="ECO:0007669"/>
    <property type="project" value="UniProtKB-SubCell"/>
</dbReference>
<dbReference type="PANTHER" id="PTHR34216:SF3">
    <property type="entry name" value="POLY-BETA-1,6-N-ACETYL-D-GLUCOSAMINE N-DEACETYLASE"/>
    <property type="match status" value="1"/>
</dbReference>
<dbReference type="GO" id="GO:0016810">
    <property type="term" value="F:hydrolase activity, acting on carbon-nitrogen (but not peptide) bonds"/>
    <property type="evidence" value="ECO:0007669"/>
    <property type="project" value="InterPro"/>
</dbReference>
<comment type="subcellular location">
    <subcellularLocation>
        <location evidence="1">Secreted</location>
    </subcellularLocation>
</comment>
<dbReference type="EMBL" id="VIFK01000048">
    <property type="protein sequence ID" value="TQE99632.1"/>
    <property type="molecule type" value="Genomic_DNA"/>
</dbReference>
<evidence type="ECO:0000313" key="5">
    <source>
        <dbReference type="Proteomes" id="UP000315400"/>
    </source>
</evidence>
<evidence type="ECO:0000256" key="2">
    <source>
        <dbReference type="ARBA" id="ARBA00022729"/>
    </source>
</evidence>
<dbReference type="InterPro" id="IPR011330">
    <property type="entry name" value="Glyco_hydro/deAcase_b/a-brl"/>
</dbReference>
<dbReference type="AlphaFoldDB" id="A0A540VSA6"/>
<feature type="domain" description="NodB homology" evidence="3">
    <location>
        <begin position="61"/>
        <end position="316"/>
    </location>
</feature>
<dbReference type="SUPFAM" id="SSF88713">
    <property type="entry name" value="Glycoside hydrolase/deacetylase"/>
    <property type="match status" value="1"/>
</dbReference>
<protein>
    <submittedName>
        <fullName evidence="4">Polysaccharide deacetylase family protein</fullName>
    </submittedName>
</protein>
<dbReference type="PANTHER" id="PTHR34216">
    <property type="match status" value="1"/>
</dbReference>
<dbReference type="CDD" id="cd10918">
    <property type="entry name" value="CE4_NodB_like_5s_6s"/>
    <property type="match status" value="1"/>
</dbReference>
<accession>A0A540VSA6</accession>
<reference evidence="4 5" key="1">
    <citation type="submission" date="2019-06" db="EMBL/GenBank/DDBJ databases">
        <title>Metagenome assembled Genome of Spiribacter salinus SL48-SHIP from the microbial mat of Salt Lake 48 (Novosibirsk region, Russia).</title>
        <authorList>
            <person name="Shipova A."/>
            <person name="Rozanov A.S."/>
            <person name="Bryanskaya A.V."/>
            <person name="Peltek S.E."/>
        </authorList>
    </citation>
    <scope>NUCLEOTIDE SEQUENCE [LARGE SCALE GENOMIC DNA]</scope>
    <source>
        <strain evidence="4">SL48-SHIP-2</strain>
    </source>
</reference>
<evidence type="ECO:0000259" key="3">
    <source>
        <dbReference type="PROSITE" id="PS51677"/>
    </source>
</evidence>
<keyword evidence="2" id="KW-0732">Signal</keyword>